<dbReference type="RefSeq" id="WP_151011149.1">
    <property type="nucleotide sequence ID" value="NZ_WAAR01000008.1"/>
</dbReference>
<reference evidence="1 2" key="1">
    <citation type="submission" date="2019-09" db="EMBL/GenBank/DDBJ databases">
        <title>High taxonomic diversity of Micromonospora strains isolated from Medicago sativa nodules in different geographical locations.</title>
        <authorList>
            <person name="Martinez-Hidalgo P."/>
            <person name="Flores-Felix J.D."/>
            <person name="Velazquez E."/>
            <person name="Brau L."/>
            <person name="Trujillo M.E."/>
            <person name="Martinez-Molina E."/>
        </authorList>
    </citation>
    <scope>NUCLEOTIDE SEQUENCE [LARGE SCALE GENOMIC DNA]</scope>
    <source>
        <strain evidence="1 2">ALFB5</strain>
    </source>
</reference>
<gene>
    <name evidence="1" type="ORF">F6X54_03280</name>
</gene>
<organism evidence="1 2">
    <name type="scientific">Micromonospora aurantiaca</name>
    <name type="common">nom. illeg.</name>
    <dbReference type="NCBI Taxonomy" id="47850"/>
    <lineage>
        <taxon>Bacteria</taxon>
        <taxon>Bacillati</taxon>
        <taxon>Actinomycetota</taxon>
        <taxon>Actinomycetes</taxon>
        <taxon>Micromonosporales</taxon>
        <taxon>Micromonosporaceae</taxon>
        <taxon>Micromonospora</taxon>
    </lineage>
</organism>
<dbReference type="EMBL" id="WAAR01000008">
    <property type="protein sequence ID" value="KAB1118473.1"/>
    <property type="molecule type" value="Genomic_DNA"/>
</dbReference>
<proteinExistence type="predicted"/>
<protein>
    <submittedName>
        <fullName evidence="1">Uncharacterized protein</fullName>
    </submittedName>
</protein>
<comment type="caution">
    <text evidence="1">The sequence shown here is derived from an EMBL/GenBank/DDBJ whole genome shotgun (WGS) entry which is preliminary data.</text>
</comment>
<dbReference type="Proteomes" id="UP000471364">
    <property type="component" value="Unassembled WGS sequence"/>
</dbReference>
<evidence type="ECO:0000313" key="1">
    <source>
        <dbReference type="EMBL" id="KAB1118473.1"/>
    </source>
</evidence>
<evidence type="ECO:0000313" key="2">
    <source>
        <dbReference type="Proteomes" id="UP000471364"/>
    </source>
</evidence>
<accession>A0ABQ6UML5</accession>
<sequence>MTSASPSPAVVREGADAVTSGLVRTFSDVDLVILAVGQDEEGRGLYPADTVFLGKNLRAAGYRVAYADPPGRRLFEVRKSAVTTAVVSVALGLLTNAAWDGAKWLAGWIRRRRSDGNPRELEIQITDARPDSSSTTWTVRGEPMAVTSAIERLSPVPAPPLSSAPDDALPVTSSGFAQAGPSDDLLDAHHQQEIESRLSNARTRIVAAQSALVADGDSGAAEGKAREGLSAYASALNWAEDTDLEDTVHQEMDRAATWVRQTFGCTLARKGTEYFQRCPVALAHTRVGVNVVVYPAGIRRSVTITEL</sequence>
<keyword evidence="2" id="KW-1185">Reference proteome</keyword>
<name>A0ABQ6UML5_9ACTN</name>